<reference evidence="3" key="1">
    <citation type="submission" date="2016-10" db="EMBL/GenBank/DDBJ databases">
        <authorList>
            <person name="Varghese N."/>
            <person name="Submissions S."/>
        </authorList>
    </citation>
    <scope>NUCLEOTIDE SEQUENCE [LARGE SCALE GENOMIC DNA]</scope>
    <source>
        <strain evidence="3">DSM 44637</strain>
    </source>
</reference>
<feature type="domain" description="Transcription regulator PadR N-terminal" evidence="1">
    <location>
        <begin position="16"/>
        <end position="90"/>
    </location>
</feature>
<dbReference type="Proteomes" id="UP000199137">
    <property type="component" value="Unassembled WGS sequence"/>
</dbReference>
<dbReference type="GO" id="GO:0003677">
    <property type="term" value="F:DNA binding"/>
    <property type="evidence" value="ECO:0007669"/>
    <property type="project" value="UniProtKB-KW"/>
</dbReference>
<keyword evidence="2" id="KW-0238">DNA-binding</keyword>
<proteinExistence type="predicted"/>
<dbReference type="PANTHER" id="PTHR43252:SF2">
    <property type="entry name" value="TRANSCRIPTION REGULATOR, PADR-LIKE FAMILY"/>
    <property type="match status" value="1"/>
</dbReference>
<organism evidence="2 3">
    <name type="scientific">Amycolatopsis rubida</name>
    <dbReference type="NCBI Taxonomy" id="112413"/>
    <lineage>
        <taxon>Bacteria</taxon>
        <taxon>Bacillati</taxon>
        <taxon>Actinomycetota</taxon>
        <taxon>Actinomycetes</taxon>
        <taxon>Pseudonocardiales</taxon>
        <taxon>Pseudonocardiaceae</taxon>
        <taxon>Amycolatopsis</taxon>
    </lineage>
</organism>
<evidence type="ECO:0000313" key="3">
    <source>
        <dbReference type="Proteomes" id="UP000199137"/>
    </source>
</evidence>
<dbReference type="InterPro" id="IPR036390">
    <property type="entry name" value="WH_DNA-bd_sf"/>
</dbReference>
<dbReference type="InterPro" id="IPR005149">
    <property type="entry name" value="Tscrpt_reg_PadR_N"/>
</dbReference>
<evidence type="ECO:0000313" key="2">
    <source>
        <dbReference type="EMBL" id="SFP82645.1"/>
    </source>
</evidence>
<dbReference type="EMBL" id="FOWC01000007">
    <property type="protein sequence ID" value="SFP82645.1"/>
    <property type="molecule type" value="Genomic_DNA"/>
</dbReference>
<protein>
    <submittedName>
        <fullName evidence="2">DNA-binding transcriptional regulator, PadR family</fullName>
    </submittedName>
</protein>
<dbReference type="Gene3D" id="1.10.10.10">
    <property type="entry name" value="Winged helix-like DNA-binding domain superfamily/Winged helix DNA-binding domain"/>
    <property type="match status" value="1"/>
</dbReference>
<dbReference type="Pfam" id="PF03551">
    <property type="entry name" value="PadR"/>
    <property type="match status" value="1"/>
</dbReference>
<evidence type="ECO:0000259" key="1">
    <source>
        <dbReference type="Pfam" id="PF03551"/>
    </source>
</evidence>
<accession>A0A1I5THZ6</accession>
<sequence length="205" mass="22969">MSASRQYQPTPLALAVLGLLSEAPMHPYRMLRLIRERGKDQVVNVSQRKSVYQMIDRLERVGLIRVKATAKDENRPERTVYELTEEGVATARSWETRMLSTPGGEYPSFPAALAFLPLLEPDEALATLRVRVEAIEAELARFDAALAGDWREVPRLFLLEIDYLQASMRTELAWVRGVADELASGSLTWDGRQLRAEAAARDASG</sequence>
<name>A0A1I5THZ6_9PSEU</name>
<dbReference type="AlphaFoldDB" id="A0A1I5THZ6"/>
<dbReference type="PANTHER" id="PTHR43252">
    <property type="entry name" value="TRANSCRIPTIONAL REGULATOR YQJI"/>
    <property type="match status" value="1"/>
</dbReference>
<gene>
    <name evidence="2" type="ORF">SAMN05421854_107114</name>
</gene>
<dbReference type="SUPFAM" id="SSF46785">
    <property type="entry name" value="Winged helix' DNA-binding domain"/>
    <property type="match status" value="1"/>
</dbReference>
<dbReference type="OrthoDB" id="8443918at2"/>
<dbReference type="InterPro" id="IPR036388">
    <property type="entry name" value="WH-like_DNA-bd_sf"/>
</dbReference>
<dbReference type="RefSeq" id="WP_093574885.1">
    <property type="nucleotide sequence ID" value="NZ_FOWC01000007.1"/>
</dbReference>